<keyword evidence="18" id="KW-1185">Reference proteome</keyword>
<dbReference type="PANTHER" id="PTHR10615:SF219">
    <property type="entry name" value="HISTONE ACETYLTRANSFERASE KAT5"/>
    <property type="match status" value="1"/>
</dbReference>
<evidence type="ECO:0000256" key="1">
    <source>
        <dbReference type="ARBA" id="ARBA00004123"/>
    </source>
</evidence>
<feature type="region of interest" description="Disordered" evidence="15">
    <location>
        <begin position="1"/>
        <end position="43"/>
    </location>
</feature>
<keyword evidence="4" id="KW-0808">Transferase</keyword>
<dbReference type="GO" id="GO:0035267">
    <property type="term" value="C:NuA4 histone acetyltransferase complex"/>
    <property type="evidence" value="ECO:0007669"/>
    <property type="project" value="TreeGrafter"/>
</dbReference>
<evidence type="ECO:0000256" key="15">
    <source>
        <dbReference type="SAM" id="MobiDB-lite"/>
    </source>
</evidence>
<evidence type="ECO:0000256" key="2">
    <source>
        <dbReference type="ARBA" id="ARBA00010107"/>
    </source>
</evidence>
<dbReference type="GO" id="GO:0046972">
    <property type="term" value="F:histone H4K16 acetyltransferase activity"/>
    <property type="evidence" value="ECO:0007669"/>
    <property type="project" value="TreeGrafter"/>
</dbReference>
<evidence type="ECO:0000259" key="16">
    <source>
        <dbReference type="PROSITE" id="PS51726"/>
    </source>
</evidence>
<dbReference type="STRING" id="341454.A0A4S2MUQ5"/>
<keyword evidence="7" id="KW-0862">Zinc</keyword>
<evidence type="ECO:0000256" key="8">
    <source>
        <dbReference type="ARBA" id="ARBA00022990"/>
    </source>
</evidence>
<evidence type="ECO:0000256" key="3">
    <source>
        <dbReference type="ARBA" id="ARBA00013184"/>
    </source>
</evidence>
<evidence type="ECO:0000313" key="17">
    <source>
        <dbReference type="EMBL" id="TGZ80271.1"/>
    </source>
</evidence>
<dbReference type="AlphaFoldDB" id="A0A4S2MUQ5"/>
<evidence type="ECO:0000256" key="13">
    <source>
        <dbReference type="ARBA" id="ARBA00045805"/>
    </source>
</evidence>
<dbReference type="Proteomes" id="UP000298138">
    <property type="component" value="Unassembled WGS sequence"/>
</dbReference>
<evidence type="ECO:0000313" key="18">
    <source>
        <dbReference type="Proteomes" id="UP000298138"/>
    </source>
</evidence>
<protein>
    <recommendedName>
        <fullName evidence="3">histone acetyltransferase</fullName>
        <ecNumber evidence="3">2.3.1.48</ecNumber>
    </recommendedName>
</protein>
<dbReference type="InterPro" id="IPR050603">
    <property type="entry name" value="MYST_HAT"/>
</dbReference>
<dbReference type="Pfam" id="PF01853">
    <property type="entry name" value="MOZ_SAS"/>
    <property type="match status" value="1"/>
</dbReference>
<evidence type="ECO:0000256" key="4">
    <source>
        <dbReference type="ARBA" id="ARBA00022679"/>
    </source>
</evidence>
<dbReference type="CDD" id="cd04301">
    <property type="entry name" value="NAT_SF"/>
    <property type="match status" value="1"/>
</dbReference>
<dbReference type="Gene3D" id="3.30.60.60">
    <property type="entry name" value="N-acetyl transferase-like"/>
    <property type="match status" value="1"/>
</dbReference>
<keyword evidence="12" id="KW-0012">Acyltransferase</keyword>
<dbReference type="GO" id="GO:0005634">
    <property type="term" value="C:nucleus"/>
    <property type="evidence" value="ECO:0007669"/>
    <property type="project" value="UniProtKB-SubCell"/>
</dbReference>
<dbReference type="GO" id="GO:0008270">
    <property type="term" value="F:zinc ion binding"/>
    <property type="evidence" value="ECO:0007669"/>
    <property type="project" value="UniProtKB-KW"/>
</dbReference>
<dbReference type="EMBL" id="ML220126">
    <property type="protein sequence ID" value="TGZ80271.1"/>
    <property type="molecule type" value="Genomic_DNA"/>
</dbReference>
<evidence type="ECO:0000256" key="12">
    <source>
        <dbReference type="ARBA" id="ARBA00023315"/>
    </source>
</evidence>
<dbReference type="OrthoDB" id="787137at2759"/>
<dbReference type="InterPro" id="IPR016181">
    <property type="entry name" value="Acyl_CoA_acyltransferase"/>
</dbReference>
<comment type="subcellular location">
    <subcellularLocation>
        <location evidence="1">Nucleus</location>
    </subcellularLocation>
</comment>
<dbReference type="InParanoid" id="A0A4S2MUQ5"/>
<name>A0A4S2MUQ5_9PEZI</name>
<dbReference type="SUPFAM" id="SSF55729">
    <property type="entry name" value="Acyl-CoA N-acyltransferases (Nat)"/>
    <property type="match status" value="1"/>
</dbReference>
<evidence type="ECO:0000256" key="11">
    <source>
        <dbReference type="ARBA" id="ARBA00023242"/>
    </source>
</evidence>
<keyword evidence="8" id="KW-0007">Acetylation</keyword>
<keyword evidence="11" id="KW-0539">Nucleus</keyword>
<keyword evidence="5" id="KW-0479">Metal-binding</keyword>
<evidence type="ECO:0000256" key="9">
    <source>
        <dbReference type="ARBA" id="ARBA00023015"/>
    </source>
</evidence>
<dbReference type="PANTHER" id="PTHR10615">
    <property type="entry name" value="HISTONE ACETYLTRANSFERASE"/>
    <property type="match status" value="1"/>
</dbReference>
<dbReference type="EC" id="2.3.1.48" evidence="3"/>
<evidence type="ECO:0000256" key="6">
    <source>
        <dbReference type="ARBA" id="ARBA00022771"/>
    </source>
</evidence>
<keyword evidence="9" id="KW-0805">Transcription regulation</keyword>
<dbReference type="InterPro" id="IPR002717">
    <property type="entry name" value="HAT_MYST-type"/>
</dbReference>
<gene>
    <name evidence="17" type="ORF">EX30DRAFT_66246</name>
</gene>
<organism evidence="17 18">
    <name type="scientific">Ascodesmis nigricans</name>
    <dbReference type="NCBI Taxonomy" id="341454"/>
    <lineage>
        <taxon>Eukaryota</taxon>
        <taxon>Fungi</taxon>
        <taxon>Dikarya</taxon>
        <taxon>Ascomycota</taxon>
        <taxon>Pezizomycotina</taxon>
        <taxon>Pezizomycetes</taxon>
        <taxon>Pezizales</taxon>
        <taxon>Ascodesmidaceae</taxon>
        <taxon>Ascodesmis</taxon>
    </lineage>
</organism>
<comment type="function">
    <text evidence="13">Catalytic component of the NuA4 histone acetyltransferase (HAT) complex which is involved in epigenetic transcriptional activation of selected genes principally by acetylation of nucleosomal histones H4, H3, H2B, H2A and H2A variant H2A.Z. Acetylates histone H4 to form H4K5ac, H4K8ac, H4K12ac and H4K16ac, histone H3 to form H3K14ac, and histone H2A to form H2AK4ac and H2AK7ac. The NuA4 complex is involved in the DNA damage response and is required for chromosome segregation. The NuA4 complex plays a direct role in repair of DNA double-strand breaks (DSBs) through homologous recombination. Recruitment to promoters depends on H3K4me. Also acetylates non-histone proteins. In addition to protein acetyltransferase, can use different acyl-CoA substrates, such as 2-hydroxyisobutanoyl-CoA (2-hydroxyisobutyryl-CoA) or (2E)-butenoyl-CoA (crotonyl-CoA), and is able to mediate protein 2-hydroxyisobutyrylation and crotonylation, respectively.</text>
</comment>
<dbReference type="PROSITE" id="PS51726">
    <property type="entry name" value="MYST_HAT"/>
    <property type="match status" value="1"/>
</dbReference>
<reference evidence="17 18" key="1">
    <citation type="submission" date="2019-04" db="EMBL/GenBank/DDBJ databases">
        <title>Comparative genomics and transcriptomics to analyze fruiting body development in filamentous ascomycetes.</title>
        <authorList>
            <consortium name="DOE Joint Genome Institute"/>
            <person name="Lutkenhaus R."/>
            <person name="Traeger S."/>
            <person name="Breuer J."/>
            <person name="Kuo A."/>
            <person name="Lipzen A."/>
            <person name="Pangilinan J."/>
            <person name="Dilworth D."/>
            <person name="Sandor L."/>
            <person name="Poggeler S."/>
            <person name="Barry K."/>
            <person name="Grigoriev I.V."/>
            <person name="Nowrousian M."/>
        </authorList>
    </citation>
    <scope>NUCLEOTIDE SEQUENCE [LARGE SCALE GENOMIC DNA]</scope>
    <source>
        <strain evidence="17 18">CBS 389.68</strain>
    </source>
</reference>
<dbReference type="Gene3D" id="1.10.10.10">
    <property type="entry name" value="Winged helix-like DNA-binding domain superfamily/Winged helix DNA-binding domain"/>
    <property type="match status" value="1"/>
</dbReference>
<dbReference type="Pfam" id="PF17772">
    <property type="entry name" value="zf-MYST"/>
    <property type="match status" value="1"/>
</dbReference>
<dbReference type="InterPro" id="IPR040706">
    <property type="entry name" value="Zf-MYST"/>
</dbReference>
<proteinExistence type="inferred from homology"/>
<evidence type="ECO:0000256" key="7">
    <source>
        <dbReference type="ARBA" id="ARBA00022833"/>
    </source>
</evidence>
<keyword evidence="10" id="KW-0804">Transcription</keyword>
<evidence type="ECO:0000256" key="14">
    <source>
        <dbReference type="PIRSR" id="PIRSR602717-51"/>
    </source>
</evidence>
<keyword evidence="6" id="KW-0863">Zinc-finger</keyword>
<dbReference type="GO" id="GO:0006355">
    <property type="term" value="P:regulation of DNA-templated transcription"/>
    <property type="evidence" value="ECO:0007669"/>
    <property type="project" value="InterPro"/>
</dbReference>
<sequence>MTSSTSSPLRDPLHSTPRTRSRRAVLPKFSSTPAVSPDSPVDVNAEPVHELTHVVLGNHVMKPVYPHSYPRRPMGNASISGFLFVCQYCFKYTIDIDHAAGHSRYCELSRTDTLGDVVFKNDKYTIHELDGEEHLFCQNLSLLAKMFLETKSVCYGVDSFLFYMLVRRDPDSGKQCIVGFFSKEKMSWHNYNLACILVFPPYQRLGLGKLLIAFSYELSRRHGSIGSPETPLSDLGLKGYCSYWTYAIARVLLKLNQPTITINQLSKATCIHPDDILYSLRITGWVVCGPGKTVTLQVLPTALKNHADRLKFEEVPMQILNEITFSTGEDEVDQ</sequence>
<accession>A0A4S2MUQ5</accession>
<dbReference type="Gene3D" id="3.40.630.30">
    <property type="match status" value="1"/>
</dbReference>
<evidence type="ECO:0000256" key="10">
    <source>
        <dbReference type="ARBA" id="ARBA00023163"/>
    </source>
</evidence>
<feature type="domain" description="MYST-type HAT" evidence="16">
    <location>
        <begin position="46"/>
        <end position="325"/>
    </location>
</feature>
<evidence type="ECO:0000256" key="5">
    <source>
        <dbReference type="ARBA" id="ARBA00022723"/>
    </source>
</evidence>
<comment type="similarity">
    <text evidence="2">Belongs to the MYST (SAS/MOZ) family.</text>
</comment>
<feature type="active site" description="Proton donor/acceptor" evidence="14">
    <location>
        <position position="229"/>
    </location>
</feature>
<dbReference type="InterPro" id="IPR036388">
    <property type="entry name" value="WH-like_DNA-bd_sf"/>
</dbReference>